<organism evidence="2 3">
    <name type="scientific">Anthostomella pinea</name>
    <dbReference type="NCBI Taxonomy" id="933095"/>
    <lineage>
        <taxon>Eukaryota</taxon>
        <taxon>Fungi</taxon>
        <taxon>Dikarya</taxon>
        <taxon>Ascomycota</taxon>
        <taxon>Pezizomycotina</taxon>
        <taxon>Sordariomycetes</taxon>
        <taxon>Xylariomycetidae</taxon>
        <taxon>Xylariales</taxon>
        <taxon>Xylariaceae</taxon>
        <taxon>Anthostomella</taxon>
    </lineage>
</organism>
<feature type="compositionally biased region" description="Polar residues" evidence="1">
    <location>
        <begin position="215"/>
        <end position="245"/>
    </location>
</feature>
<sequence length="1012" mass="111848">MSSFGLPNAPQEANLNHVLIQIPSRESRSDRGRTSSIRVSSDFDYDEFRKWVEVESAIPPGRPLVGPLVGPSRPDIIRMVDIDSTSSFWIALTQIQRGSVPLTINPQTGLPTLPLEAANEFSMNEGEGDSESAPQREESTTSSRASGNLGDPGASEPSDPDNIFIDSSSPAGPGRTPRPLEGLGRNSEVTDSPGSRSGLGDDLSGLINPLDFPSQAPSTPNRQRPSPQGSPLPNNTNSSRKSATTPAGKIASSAGDDSPARNDPQEAEEEAAAPQAGLSEDESSVSEDSVLQQMNLDYNTVDDDTWREVCKFFNCAPEAEKVKLDGILLSLEPYQMYAVYLTLRQVTRKIASFMIGDDVGFDKTGMSICVLILFRIIHVKYEEVLGEWDTKRTLHPVVAREHLGKGRQGKDVACPSQRPRGILCPCVVSGPSHQIAMTLPSLPSIVVCPPDLLPNWVSEFGSPSRGMQISGSHTSYDKSDYAHSLFVTDLTKAKIDWIHAHDNNPNAAPKPTYDLVPRDTRGSQRVILVSRLGTESLRAKYVKKNATYAGPDDGKLRSKNMDMSQLAAAFVFFDEFHGYRGGKDSLTEPFRFLKKIAWDSKYPTVAVGLSGSLRSNPLFWRPFVEHAFNVAANQEWVMDLAGLKRVSDLDQYQTTWRYLLDHFNTQDSKKSGDYDNRHDSLEAFLEKFIPIMMQDRKKDSFFRGVPIFKSAPVIELKHDMYKGAVYNAFRELDKIEQWQKDGQRGEAPERGAVERRLLDRAASAPGAPGGNSSFSIIMHASCFPAVARLVSSDTVAYEQMLVDKLGPLSKQISDLLSSVLRGQKANQRDDLALLEQSPCVTANDDRVAALGPPPPDGSNARHVLVFSDSPLSTFLTFMCLYQRFSKENVEFIYAHGGQKNRGDLCGYMNKVCKPNAPMKTFLGTFINGGEGHNMQRASHVILSEVPGSVEKQTQAFGRVDRKGQEMKPVLIQLYDTRNLAETVRRIRNRNRNRFKLGKIGHNDEEYQLANFL</sequence>
<evidence type="ECO:0000313" key="2">
    <source>
        <dbReference type="EMBL" id="CAJ2505024.1"/>
    </source>
</evidence>
<dbReference type="EMBL" id="CAUWAG010000007">
    <property type="protein sequence ID" value="CAJ2505024.1"/>
    <property type="molecule type" value="Genomic_DNA"/>
</dbReference>
<dbReference type="AlphaFoldDB" id="A0AAI8YHK1"/>
<evidence type="ECO:0000313" key="3">
    <source>
        <dbReference type="Proteomes" id="UP001295740"/>
    </source>
</evidence>
<accession>A0AAI8YHK1</accession>
<gene>
    <name evidence="2" type="ORF">KHLLAP_LOCUS5492</name>
</gene>
<protein>
    <submittedName>
        <fullName evidence="2">Uu.00g124180.m01.CDS01</fullName>
    </submittedName>
</protein>
<comment type="caution">
    <text evidence="2">The sequence shown here is derived from an EMBL/GenBank/DDBJ whole genome shotgun (WGS) entry which is preliminary data.</text>
</comment>
<keyword evidence="3" id="KW-1185">Reference proteome</keyword>
<feature type="region of interest" description="Disordered" evidence="1">
    <location>
        <begin position="123"/>
        <end position="289"/>
    </location>
</feature>
<name>A0AAI8YHK1_9PEZI</name>
<reference evidence="2" key="1">
    <citation type="submission" date="2023-10" db="EMBL/GenBank/DDBJ databases">
        <authorList>
            <person name="Hackl T."/>
        </authorList>
    </citation>
    <scope>NUCLEOTIDE SEQUENCE</scope>
</reference>
<dbReference type="SUPFAM" id="SSF52540">
    <property type="entry name" value="P-loop containing nucleoside triphosphate hydrolases"/>
    <property type="match status" value="2"/>
</dbReference>
<dbReference type="PANTHER" id="PTHR10799">
    <property type="entry name" value="SNF2/RAD54 HELICASE FAMILY"/>
    <property type="match status" value="1"/>
</dbReference>
<dbReference type="InterPro" id="IPR027417">
    <property type="entry name" value="P-loop_NTPase"/>
</dbReference>
<proteinExistence type="predicted"/>
<dbReference type="Gene3D" id="3.40.50.300">
    <property type="entry name" value="P-loop containing nucleotide triphosphate hydrolases"/>
    <property type="match status" value="1"/>
</dbReference>
<evidence type="ECO:0000256" key="1">
    <source>
        <dbReference type="SAM" id="MobiDB-lite"/>
    </source>
</evidence>
<dbReference type="Proteomes" id="UP001295740">
    <property type="component" value="Unassembled WGS sequence"/>
</dbReference>
<feature type="compositionally biased region" description="Low complexity" evidence="1">
    <location>
        <begin position="191"/>
        <end position="206"/>
    </location>
</feature>